<dbReference type="Proteomes" id="UP000243904">
    <property type="component" value="Chromosome I"/>
</dbReference>
<dbReference type="GO" id="GO:0051536">
    <property type="term" value="F:iron-sulfur cluster binding"/>
    <property type="evidence" value="ECO:0007669"/>
    <property type="project" value="InterPro"/>
</dbReference>
<feature type="domain" description="2Fe-2S ferredoxin-type" evidence="1">
    <location>
        <begin position="54"/>
        <end position="102"/>
    </location>
</feature>
<dbReference type="AlphaFoldDB" id="A0A1H2AKM9"/>
<proteinExistence type="predicted"/>
<evidence type="ECO:0000259" key="1">
    <source>
        <dbReference type="Pfam" id="PF00111"/>
    </source>
</evidence>
<accession>A0A1H2AKM9</accession>
<dbReference type="SUPFAM" id="SSF54292">
    <property type="entry name" value="2Fe-2S ferredoxin-like"/>
    <property type="match status" value="1"/>
</dbReference>
<organism evidence="2 3">
    <name type="scientific">Bradyrhizobium canariense</name>
    <dbReference type="NCBI Taxonomy" id="255045"/>
    <lineage>
        <taxon>Bacteria</taxon>
        <taxon>Pseudomonadati</taxon>
        <taxon>Pseudomonadota</taxon>
        <taxon>Alphaproteobacteria</taxon>
        <taxon>Hyphomicrobiales</taxon>
        <taxon>Nitrobacteraceae</taxon>
        <taxon>Bradyrhizobium</taxon>
    </lineage>
</organism>
<reference evidence="3" key="1">
    <citation type="submission" date="2016-10" db="EMBL/GenBank/DDBJ databases">
        <authorList>
            <person name="Varghese N."/>
            <person name="Submissions S."/>
        </authorList>
    </citation>
    <scope>NUCLEOTIDE SEQUENCE [LARGE SCALE GENOMIC DNA]</scope>
    <source>
        <strain evidence="3">GAS369</strain>
    </source>
</reference>
<dbReference type="InterPro" id="IPR036010">
    <property type="entry name" value="2Fe-2S_ferredoxin-like_sf"/>
</dbReference>
<evidence type="ECO:0000313" key="2">
    <source>
        <dbReference type="EMBL" id="SDT46518.1"/>
    </source>
</evidence>
<keyword evidence="3" id="KW-1185">Reference proteome</keyword>
<dbReference type="Pfam" id="PF00111">
    <property type="entry name" value="Fer2"/>
    <property type="match status" value="1"/>
</dbReference>
<dbReference type="EMBL" id="LT629750">
    <property type="protein sequence ID" value="SDT46518.1"/>
    <property type="molecule type" value="Genomic_DNA"/>
</dbReference>
<name>A0A1H2AKM9_9BRAD</name>
<dbReference type="Gene3D" id="3.10.20.30">
    <property type="match status" value="1"/>
</dbReference>
<evidence type="ECO:0000313" key="3">
    <source>
        <dbReference type="Proteomes" id="UP000243904"/>
    </source>
</evidence>
<sequence>MSNTRCHRASENCCRPEQVPKVILHRDGHAHQGEVASNSNLVVRAGIKQFPYPHLRYGCGMGKCAKCACRVLKGAEQLPAPNWKEKQRLGPRLEEGYRLICQLWINHDIELAQDKTPLEPLAPVVP</sequence>
<gene>
    <name evidence="2" type="ORF">SAMN05444158_6246</name>
</gene>
<dbReference type="CDD" id="cd00207">
    <property type="entry name" value="fer2"/>
    <property type="match status" value="1"/>
</dbReference>
<dbReference type="InterPro" id="IPR012675">
    <property type="entry name" value="Beta-grasp_dom_sf"/>
</dbReference>
<protein>
    <submittedName>
        <fullName evidence="2">2Fe-2S iron-sulfur cluster binding domain-containing protein</fullName>
    </submittedName>
</protein>
<dbReference type="InterPro" id="IPR001041">
    <property type="entry name" value="2Fe-2S_ferredoxin-type"/>
</dbReference>